<keyword evidence="1" id="KW-0472">Membrane</keyword>
<name>A0A9J2P7E6_ASCLU</name>
<evidence type="ECO:0000313" key="2">
    <source>
        <dbReference type="Proteomes" id="UP000036681"/>
    </source>
</evidence>
<dbReference type="Proteomes" id="UP000036681">
    <property type="component" value="Unplaced"/>
</dbReference>
<reference evidence="3" key="1">
    <citation type="submission" date="2023-03" db="UniProtKB">
        <authorList>
            <consortium name="WormBaseParasite"/>
        </authorList>
    </citation>
    <scope>IDENTIFICATION</scope>
</reference>
<keyword evidence="2" id="KW-1185">Reference proteome</keyword>
<feature type="transmembrane region" description="Helical" evidence="1">
    <location>
        <begin position="150"/>
        <end position="171"/>
    </location>
</feature>
<sequence length="245" mass="27792">MKIHFIYSNIQESYKSYTNDTSKLSIGFWRHTNCAHYCQHSRSKCRTKQAIDPTHTEAYRVEIISPNMQWVRYQSFLDIAGRSLSSSNTAGPTSVTVSQIYHQEDAFGCWLRIMPILADRTKAIGQNCEKESLDELFASMSWQRESIDTFLIIFTLVVALIALLLVIFVFFKGKLCPRRSIYASQSIIANDTAANLSPSKIPLRSDEGHCVDLPELDYIDERSIHLISSTVIVNSLHNSPIPVVL</sequence>
<dbReference type="WBParaSite" id="ALUE_0000562101-mRNA-1">
    <property type="protein sequence ID" value="ALUE_0000562101-mRNA-1"/>
    <property type="gene ID" value="ALUE_0000562101"/>
</dbReference>
<evidence type="ECO:0000313" key="3">
    <source>
        <dbReference type="WBParaSite" id="ALUE_0000562101-mRNA-1"/>
    </source>
</evidence>
<keyword evidence="1" id="KW-0812">Transmembrane</keyword>
<proteinExistence type="predicted"/>
<accession>A0A9J2P7E6</accession>
<evidence type="ECO:0000256" key="1">
    <source>
        <dbReference type="SAM" id="Phobius"/>
    </source>
</evidence>
<organism evidence="2 3">
    <name type="scientific">Ascaris lumbricoides</name>
    <name type="common">Giant roundworm</name>
    <dbReference type="NCBI Taxonomy" id="6252"/>
    <lineage>
        <taxon>Eukaryota</taxon>
        <taxon>Metazoa</taxon>
        <taxon>Ecdysozoa</taxon>
        <taxon>Nematoda</taxon>
        <taxon>Chromadorea</taxon>
        <taxon>Rhabditida</taxon>
        <taxon>Spirurina</taxon>
        <taxon>Ascaridomorpha</taxon>
        <taxon>Ascaridoidea</taxon>
        <taxon>Ascarididae</taxon>
        <taxon>Ascaris</taxon>
    </lineage>
</organism>
<keyword evidence="1" id="KW-1133">Transmembrane helix</keyword>
<dbReference type="AlphaFoldDB" id="A0A9J2P7E6"/>
<protein>
    <submittedName>
        <fullName evidence="3">Uncharacterized protein</fullName>
    </submittedName>
</protein>